<evidence type="ECO:0000313" key="2">
    <source>
        <dbReference type="EMBL" id="CAK9018012.1"/>
    </source>
</evidence>
<dbReference type="InterPro" id="IPR042098">
    <property type="entry name" value="TauD-like_sf"/>
</dbReference>
<keyword evidence="3" id="KW-1185">Reference proteome</keyword>
<dbReference type="Proteomes" id="UP001642464">
    <property type="component" value="Unassembled WGS sequence"/>
</dbReference>
<dbReference type="EMBL" id="CAXAMM010008646">
    <property type="protein sequence ID" value="CAK9018012.1"/>
    <property type="molecule type" value="Genomic_DNA"/>
</dbReference>
<comment type="caution">
    <text evidence="2">The sequence shown here is derived from an EMBL/GenBank/DDBJ whole genome shotgun (WGS) entry which is preliminary data.</text>
</comment>
<sequence length="369" mass="40556">MAALEESRTCANMEALLDSLLQSEPDLGDPLGYRLAWGKLKVDQYPIMTTKQVDAFRRDGAVLLSFGESRIIQDDTLRVTPSTRQTGNVGLNTVADYMLLAVAKQVVQLMPAVVCDVQSFEELYDGRLITDILPEAKHTTYDGSIRERDHTRVKEDAMRLHVDDCDHLLRAPVQLLLGIKNVKGTATTVALTPPDADLHKEGIDPEILRSNSYKHKPPNILSVDEDDIPLRPVLYGTSDAPQIQADWKSTSAISDQALEAWKSLHGLLQRQQHANLHLAQVTSLSWTITEHFTAVAPLSLCAAWSIAVGSSDFGSLARTRKRNCNIAKLRKNNLVCFAAARLIGAGKVGVTLALQPKSDGLQPLLERGK</sequence>
<organism evidence="2 3">
    <name type="scientific">Durusdinium trenchii</name>
    <dbReference type="NCBI Taxonomy" id="1381693"/>
    <lineage>
        <taxon>Eukaryota</taxon>
        <taxon>Sar</taxon>
        <taxon>Alveolata</taxon>
        <taxon>Dinophyceae</taxon>
        <taxon>Suessiales</taxon>
        <taxon>Symbiodiniaceae</taxon>
        <taxon>Durusdinium</taxon>
    </lineage>
</organism>
<protein>
    <submittedName>
        <fullName evidence="2">Uncharacterized protein</fullName>
    </submittedName>
</protein>
<name>A0ABP0JU88_9DINO</name>
<reference evidence="2 3" key="1">
    <citation type="submission" date="2024-02" db="EMBL/GenBank/DDBJ databases">
        <authorList>
            <person name="Chen Y."/>
            <person name="Shah S."/>
            <person name="Dougan E. K."/>
            <person name="Thang M."/>
            <person name="Chan C."/>
        </authorList>
    </citation>
    <scope>NUCLEOTIDE SEQUENCE [LARGE SCALE GENOMIC DNA]</scope>
</reference>
<keyword evidence="1" id="KW-0560">Oxidoreductase</keyword>
<evidence type="ECO:0000313" key="3">
    <source>
        <dbReference type="Proteomes" id="UP001642464"/>
    </source>
</evidence>
<accession>A0ABP0JU88</accession>
<evidence type="ECO:0000256" key="1">
    <source>
        <dbReference type="ARBA" id="ARBA00023002"/>
    </source>
</evidence>
<gene>
    <name evidence="2" type="ORF">SCF082_LOCUS13906</name>
</gene>
<proteinExistence type="predicted"/>
<dbReference type="Gene3D" id="3.60.130.10">
    <property type="entry name" value="Clavaminate synthase-like"/>
    <property type="match status" value="1"/>
</dbReference>